<dbReference type="EMBL" id="VTFX01000003">
    <property type="protein sequence ID" value="KAD3720513.1"/>
    <property type="molecule type" value="Genomic_DNA"/>
</dbReference>
<name>A0A5N6MQR9_9MICC</name>
<sequence>MQQLEVFLQSRYGVAWRSTLTVNGFSGAQVDAALRSGLLQRVGRGVLALASADPGLVKAARSGASLSCTSAASLLGWWTLVPAPSAHLRCDRVLTLPDAVVHRGRRSVHRLIAPPRDILRDAFRCRPRVDALVMAESAVVSNAVGLAALREEFSGPRDWPIRKLLDTVRRTTASPLEVCARFHLLAAGIQFKEEVLLPGVGRVDFLIDGWLIVEIDGYAFHSGRVEYRKDRQRWNGSSSGGWITLRITAEMILHEPDEFVGLVMRTRDTWVRQRGTTASHSRRYR</sequence>
<gene>
    <name evidence="1" type="ORF">GD627_06760</name>
</gene>
<dbReference type="AlphaFoldDB" id="A0A5N6MQR9"/>
<evidence type="ECO:0000313" key="2">
    <source>
        <dbReference type="Proteomes" id="UP000326852"/>
    </source>
</evidence>
<keyword evidence="2" id="KW-1185">Reference proteome</keyword>
<evidence type="ECO:0000313" key="1">
    <source>
        <dbReference type="EMBL" id="KAD3720513.1"/>
    </source>
</evidence>
<organism evidence="1 2">
    <name type="scientific">Arthrobacter yangruifuii</name>
    <dbReference type="NCBI Taxonomy" id="2606616"/>
    <lineage>
        <taxon>Bacteria</taxon>
        <taxon>Bacillati</taxon>
        <taxon>Actinomycetota</taxon>
        <taxon>Actinomycetes</taxon>
        <taxon>Micrococcales</taxon>
        <taxon>Micrococcaceae</taxon>
        <taxon>Arthrobacter</taxon>
    </lineage>
</organism>
<dbReference type="SUPFAM" id="SSF52980">
    <property type="entry name" value="Restriction endonuclease-like"/>
    <property type="match status" value="1"/>
</dbReference>
<reference evidence="1 2" key="1">
    <citation type="submission" date="2019-08" db="EMBL/GenBank/DDBJ databases">
        <title>Arthrobacter sp. nov., isolated from plateau pika and Tibetan wild ass.</title>
        <authorList>
            <person name="Ge Y."/>
        </authorList>
    </citation>
    <scope>NUCLEOTIDE SEQUENCE [LARGE SCALE GENOMIC DNA]</scope>
    <source>
        <strain evidence="1 2">785</strain>
    </source>
</reference>
<dbReference type="Gene3D" id="3.40.960.10">
    <property type="entry name" value="VSR Endonuclease"/>
    <property type="match status" value="1"/>
</dbReference>
<proteinExistence type="predicted"/>
<dbReference type="RefSeq" id="WP_152271896.1">
    <property type="nucleotide sequence ID" value="NZ_VTFX01000003.1"/>
</dbReference>
<protein>
    <recommendedName>
        <fullName evidence="3">DUF559 domain-containing protein</fullName>
    </recommendedName>
</protein>
<evidence type="ECO:0008006" key="3">
    <source>
        <dbReference type="Google" id="ProtNLM"/>
    </source>
</evidence>
<dbReference type="InterPro" id="IPR011335">
    <property type="entry name" value="Restrct_endonuc-II-like"/>
</dbReference>
<accession>A0A5N6MQR9</accession>
<comment type="caution">
    <text evidence="1">The sequence shown here is derived from an EMBL/GenBank/DDBJ whole genome shotgun (WGS) entry which is preliminary data.</text>
</comment>
<dbReference type="Proteomes" id="UP000326852">
    <property type="component" value="Unassembled WGS sequence"/>
</dbReference>